<accession>A0A5J6QLU1</accession>
<dbReference type="EMBL" id="CP043311">
    <property type="protein sequence ID" value="QEY62622.1"/>
    <property type="molecule type" value="Genomic_DNA"/>
</dbReference>
<evidence type="ECO:0000256" key="2">
    <source>
        <dbReference type="SAM" id="Phobius"/>
    </source>
</evidence>
<proteinExistence type="predicted"/>
<feature type="transmembrane region" description="Helical" evidence="2">
    <location>
        <begin position="31"/>
        <end position="48"/>
    </location>
</feature>
<evidence type="ECO:0000313" key="3">
    <source>
        <dbReference type="EMBL" id="QEY62622.1"/>
    </source>
</evidence>
<organism evidence="3 4">
    <name type="scientific">Metapseudomonas lalkuanensis</name>
    <dbReference type="NCBI Taxonomy" id="2604832"/>
    <lineage>
        <taxon>Bacteria</taxon>
        <taxon>Pseudomonadati</taxon>
        <taxon>Pseudomonadota</taxon>
        <taxon>Gammaproteobacteria</taxon>
        <taxon>Pseudomonadales</taxon>
        <taxon>Pseudomonadaceae</taxon>
        <taxon>Metapseudomonas</taxon>
    </lineage>
</organism>
<name>A0A5J6QLU1_9GAMM</name>
<protein>
    <submittedName>
        <fullName evidence="3">DUF2946 domain-containing protein</fullName>
    </submittedName>
</protein>
<sequence>MQPDSPTPMAAPRIRHRHAHSTALPVRMRPGLWLGLFAMLAIYFGALASQVRVAQAELPDWLTELACDHDEQPSPMPSHHGPASPLDACGYCNLLAASPALGNTQPVADLLSHVEGAPERPRFIGPPAQAPLFPGARPRAPPVLPDSPTHCPGGAA</sequence>
<gene>
    <name evidence="3" type="ORF">FXN65_11230</name>
</gene>
<feature type="region of interest" description="Disordered" evidence="1">
    <location>
        <begin position="125"/>
        <end position="156"/>
    </location>
</feature>
<keyword evidence="4" id="KW-1185">Reference proteome</keyword>
<dbReference type="InterPro" id="IPR021333">
    <property type="entry name" value="DUF2946"/>
</dbReference>
<dbReference type="AlphaFoldDB" id="A0A5J6QLU1"/>
<dbReference type="Pfam" id="PF11162">
    <property type="entry name" value="DUF2946"/>
    <property type="match status" value="1"/>
</dbReference>
<reference evidence="3 4" key="1">
    <citation type="submission" date="2019-08" db="EMBL/GenBank/DDBJ databases">
        <title>Whole-genome Sequencing of e-waste polymer degrading bacterium Pseudomonas sp. strain PE08.</title>
        <authorList>
            <person name="Kirdat K."/>
            <person name="Debbarma P."/>
            <person name="Narawade N."/>
            <person name="Suyal D."/>
            <person name="Thorat V."/>
            <person name="Shouche Y."/>
            <person name="Goel R."/>
            <person name="Yadav A."/>
        </authorList>
    </citation>
    <scope>NUCLEOTIDE SEQUENCE [LARGE SCALE GENOMIC DNA]</scope>
    <source>
        <strain evidence="3 4">PE08</strain>
    </source>
</reference>
<dbReference type="KEGG" id="plal:FXN65_11230"/>
<keyword evidence="2" id="KW-0812">Transmembrane</keyword>
<keyword evidence="2" id="KW-1133">Transmembrane helix</keyword>
<dbReference type="Proteomes" id="UP000327179">
    <property type="component" value="Chromosome"/>
</dbReference>
<evidence type="ECO:0000256" key="1">
    <source>
        <dbReference type="SAM" id="MobiDB-lite"/>
    </source>
</evidence>
<evidence type="ECO:0000313" key="4">
    <source>
        <dbReference type="Proteomes" id="UP000327179"/>
    </source>
</evidence>
<keyword evidence="2" id="KW-0472">Membrane</keyword>